<organism evidence="1 2">
    <name type="scientific">Isoalcanivorax pacificus W11-5</name>
    <dbReference type="NCBI Taxonomy" id="391936"/>
    <lineage>
        <taxon>Bacteria</taxon>
        <taxon>Pseudomonadati</taxon>
        <taxon>Pseudomonadota</taxon>
        <taxon>Gammaproteobacteria</taxon>
        <taxon>Oceanospirillales</taxon>
        <taxon>Alcanivoracaceae</taxon>
        <taxon>Isoalcanivorax</taxon>
    </lineage>
</organism>
<reference evidence="1 2" key="1">
    <citation type="journal article" date="2012" name="J. Bacteriol.">
        <title>Genome sequence of an alkane-degrading bacterium, Alcanivorax pacificus type strain W11-5, isolated from deep sea sediment.</title>
        <authorList>
            <person name="Lai Q."/>
            <person name="Shao Z."/>
        </authorList>
    </citation>
    <scope>NUCLEOTIDE SEQUENCE [LARGE SCALE GENOMIC DNA]</scope>
    <source>
        <strain evidence="1 2">W11-5</strain>
    </source>
</reference>
<name>A0A0B4XFN0_9GAMM</name>
<evidence type="ECO:0008006" key="3">
    <source>
        <dbReference type="Google" id="ProtNLM"/>
    </source>
</evidence>
<protein>
    <recommendedName>
        <fullName evidence="3">Carboxypeptidase regulatory-like domain-containing protein</fullName>
    </recommendedName>
</protein>
<evidence type="ECO:0000313" key="1">
    <source>
        <dbReference type="EMBL" id="AJD46849.1"/>
    </source>
</evidence>
<dbReference type="EMBL" id="CP004387">
    <property type="protein sequence ID" value="AJD46849.1"/>
    <property type="molecule type" value="Genomic_DNA"/>
</dbReference>
<evidence type="ECO:0000313" key="2">
    <source>
        <dbReference type="Proteomes" id="UP000006764"/>
    </source>
</evidence>
<keyword evidence="2" id="KW-1185">Reference proteome</keyword>
<gene>
    <name evidence="1" type="ORF">S7S_02135</name>
</gene>
<dbReference type="AlphaFoldDB" id="A0A0B4XFN0"/>
<sequence length="504" mass="51261">MPVVSLGLLLAACGGDSSSHRGAPPPGDGDPVETSTVSGAVAVGAPVSGAQVSLTCQSGDSVAGVVSNANGSYTITVPDENFPCILRATGGDLPAGIAALHSFASSAGNATVNLTPLTDLALALAINTGAGNSSIGDWFAAPGNWTEVSAALGDALETLRDTLVAADYTLPSTWPSGSLAPFTEAFTPSATPAQDTLDRLLEDLQAAIVDAGDTYDNVLAGFVTTPASLPTDVSGGNEGGETPVETGAVGLADFGIYSGSSTNAEFLAAVSGSWPVAIYRVPSGQGNLYGEGTLTISGTESDWSMTLTGGDGSTIFDRGIQGALTGQLMPFIGQLFINHGTSTSEYMTVFAQPDGMIEGSAGGEIDIEFRNNIVAYGEALPDVLAGLAGTWSKEVAVYCNGPFGAPTAVTNSVTITATGEVTAEGETQLCGGELPQTYAWGGLDDFVTPNPEGEGFIIYLDSTSEVGIGNAFEIWISEIENPTVTKMRSFIGGELFEMTNPTQQ</sequence>
<proteinExistence type="predicted"/>
<dbReference type="KEGG" id="apac:S7S_02135"/>
<dbReference type="STRING" id="391936.S7S_02135"/>
<dbReference type="Proteomes" id="UP000006764">
    <property type="component" value="Chromosome"/>
</dbReference>
<accession>A0A0B4XFN0</accession>
<dbReference type="HOGENOM" id="CLU_540414_0_0_6"/>